<evidence type="ECO:0000313" key="6">
    <source>
        <dbReference type="Proteomes" id="UP000604273"/>
    </source>
</evidence>
<evidence type="ECO:0000256" key="2">
    <source>
        <dbReference type="ARBA" id="ARBA00023242"/>
    </source>
</evidence>
<dbReference type="InterPro" id="IPR036282">
    <property type="entry name" value="Glutathione-S-Trfase_C_sf"/>
</dbReference>
<reference evidence="5" key="2">
    <citation type="submission" date="2020-05" db="EMBL/GenBank/DDBJ databases">
        <authorList>
            <person name="Kim H.-S."/>
            <person name="Proctor R.H."/>
            <person name="Brown D.W."/>
        </authorList>
    </citation>
    <scope>NUCLEOTIDE SEQUENCE</scope>
    <source>
        <strain evidence="5">NRRL 45417</strain>
    </source>
</reference>
<dbReference type="SUPFAM" id="SSF52833">
    <property type="entry name" value="Thioredoxin-like"/>
    <property type="match status" value="1"/>
</dbReference>
<dbReference type="CDD" id="cd03048">
    <property type="entry name" value="GST_N_Ure2p_like"/>
    <property type="match status" value="1"/>
</dbReference>
<dbReference type="AlphaFoldDB" id="A0A8H4T8G3"/>
<sequence>MSEMKPIKVLGIHGPNAGKIILLCEELGLPYETEIIPLTDVKNPNYVAINPNGRLPSIQDPNTNLTLWESGAIIEYLTETYDKEHKLSFTPGTAEAYHARQWLFFQTTGQGPYYGQAMWFIIYQPLPEARERYVKEVNRVTGVLDGHLAKQKPDADGNIWFLAGRLSYVDVAFFTWQHTAEPRIPDEEFNQDDYPHVKKWAENMLKRPIKSGQFQLSKLQPNPEAPPQKTTELRSLQTLQAEMRPGTAKRRRARLDVVGSLPQQQIQVQSVEATETVSSPSSTPEPIQQRWDHILRRPSVERSAIPDSPNPTVTLSFGPCVPIAELLALLPPTSVTEYLVCRYFGTLSSLFHILHGPTFQTQYLDFLEAPEKTSLSWLAVLFAIISLTLKTIEPTDAGLVVLWQDTTIPRDLSVLSQKYRNAAMTALSQDQFLFRHDLSTLEALLILVHMISHNEGPEYGWALLGSALNIAIALRCHTDIEGPNCIEQERRRRCWAGILIIHTYQALCFRDIDLTFLLNMKAKMPAWVNDKDIQLHSIKQSPKDSPCEFTDMSLLKFQVRLFQLSTEICSQISGDDKLNTAVLHQYDTAVAKEQLQWDAAYLVNGRRSILNTAGYAHWCMLQTYAHQLYLLLHRPFHSSKASHFRAESRDKCIKSGLALLDVHHQFYELPRLKCYRWLVKGAISCNALHGAVALTSCMLDMPDDSDLTEHISAVDAAITRMEALKMKSPACSSVYRVIRCLRSYLSKRDPAPTFLPEDVELRFEDWATNVDWFRPDGIDWELWDSAYITPQTDDATTMMT</sequence>
<dbReference type="InterPro" id="IPR004046">
    <property type="entry name" value="GST_C"/>
</dbReference>
<accession>A0A8H4T8G3</accession>
<dbReference type="InterPro" id="IPR010987">
    <property type="entry name" value="Glutathione-S-Trfase_C-like"/>
</dbReference>
<evidence type="ECO:0000259" key="3">
    <source>
        <dbReference type="PROSITE" id="PS50404"/>
    </source>
</evidence>
<dbReference type="SFLD" id="SFLDG00358">
    <property type="entry name" value="Main_(cytGST)"/>
    <property type="match status" value="1"/>
</dbReference>
<dbReference type="SFLD" id="SFLDS00019">
    <property type="entry name" value="Glutathione_Transferase_(cytos"/>
    <property type="match status" value="1"/>
</dbReference>
<dbReference type="EMBL" id="JABFAI010000140">
    <property type="protein sequence ID" value="KAF4953213.1"/>
    <property type="molecule type" value="Genomic_DNA"/>
</dbReference>
<evidence type="ECO:0000256" key="1">
    <source>
        <dbReference type="ARBA" id="ARBA00007409"/>
    </source>
</evidence>
<evidence type="ECO:0008006" key="7">
    <source>
        <dbReference type="Google" id="ProtNLM"/>
    </source>
</evidence>
<dbReference type="PANTHER" id="PTHR44051:SF23">
    <property type="entry name" value="GLUTATHIONE S-TRANSFERASE-LIKE PROTEIN TPCF"/>
    <property type="match status" value="1"/>
</dbReference>
<comment type="caution">
    <text evidence="5">The sequence shown here is derived from an EMBL/GenBank/DDBJ whole genome shotgun (WGS) entry which is preliminary data.</text>
</comment>
<reference evidence="5" key="1">
    <citation type="journal article" date="2020" name="BMC Genomics">
        <title>Correction to: Identification and distribution of gene clusters required for synthesis of sphingolipid metabolism inhibitors in diverse species of the filamentous fungus Fusarium.</title>
        <authorList>
            <person name="Kim H.S."/>
            <person name="Lohmar J.M."/>
            <person name="Busman M."/>
            <person name="Brown D.W."/>
            <person name="Naumann T.A."/>
            <person name="Divon H.H."/>
            <person name="Lysoe E."/>
            <person name="Uhlig S."/>
            <person name="Proctor R.H."/>
        </authorList>
    </citation>
    <scope>NUCLEOTIDE SEQUENCE</scope>
    <source>
        <strain evidence="5">NRRL 45417</strain>
    </source>
</reference>
<dbReference type="GO" id="GO:0003677">
    <property type="term" value="F:DNA binding"/>
    <property type="evidence" value="ECO:0007669"/>
    <property type="project" value="InterPro"/>
</dbReference>
<dbReference type="PROSITE" id="PS50404">
    <property type="entry name" value="GST_NTER"/>
    <property type="match status" value="1"/>
</dbReference>
<name>A0A8H4T8G3_9HYPO</name>
<dbReference type="SUPFAM" id="SSF47616">
    <property type="entry name" value="GST C-terminal domain-like"/>
    <property type="match status" value="1"/>
</dbReference>
<dbReference type="Pfam" id="PF13409">
    <property type="entry name" value="GST_N_2"/>
    <property type="match status" value="1"/>
</dbReference>
<proteinExistence type="inferred from homology"/>
<dbReference type="InterPro" id="IPR040079">
    <property type="entry name" value="Glutathione_S-Trfase"/>
</dbReference>
<dbReference type="Pfam" id="PF00043">
    <property type="entry name" value="GST_C"/>
    <property type="match status" value="1"/>
</dbReference>
<dbReference type="PANTHER" id="PTHR44051">
    <property type="entry name" value="GLUTATHIONE S-TRANSFERASE-RELATED"/>
    <property type="match status" value="1"/>
</dbReference>
<dbReference type="GO" id="GO:0008270">
    <property type="term" value="F:zinc ion binding"/>
    <property type="evidence" value="ECO:0007669"/>
    <property type="project" value="InterPro"/>
</dbReference>
<evidence type="ECO:0000313" key="5">
    <source>
        <dbReference type="EMBL" id="KAF4953213.1"/>
    </source>
</evidence>
<comment type="similarity">
    <text evidence="1">Belongs to the GST superfamily.</text>
</comment>
<dbReference type="Proteomes" id="UP000604273">
    <property type="component" value="Unassembled WGS sequence"/>
</dbReference>
<dbReference type="Pfam" id="PF04082">
    <property type="entry name" value="Fungal_trans"/>
    <property type="match status" value="1"/>
</dbReference>
<keyword evidence="6" id="KW-1185">Reference proteome</keyword>
<dbReference type="CDD" id="cd12148">
    <property type="entry name" value="fungal_TF_MHR"/>
    <property type="match status" value="1"/>
</dbReference>
<dbReference type="InterPro" id="IPR004045">
    <property type="entry name" value="Glutathione_S-Trfase_N"/>
</dbReference>
<dbReference type="InterPro" id="IPR007219">
    <property type="entry name" value="XnlR_reg_dom"/>
</dbReference>
<dbReference type="GO" id="GO:0006351">
    <property type="term" value="P:DNA-templated transcription"/>
    <property type="evidence" value="ECO:0007669"/>
    <property type="project" value="InterPro"/>
</dbReference>
<protein>
    <recommendedName>
        <fullName evidence="7">Glutathione S-transferase</fullName>
    </recommendedName>
</protein>
<dbReference type="Gene3D" id="1.20.1050.130">
    <property type="match status" value="1"/>
</dbReference>
<feature type="domain" description="GST C-terminal" evidence="4">
    <location>
        <begin position="92"/>
        <end position="225"/>
    </location>
</feature>
<keyword evidence="2" id="KW-0539">Nucleus</keyword>
<evidence type="ECO:0000259" key="4">
    <source>
        <dbReference type="PROSITE" id="PS50405"/>
    </source>
</evidence>
<dbReference type="PROSITE" id="PS50405">
    <property type="entry name" value="GST_CTER"/>
    <property type="match status" value="1"/>
</dbReference>
<dbReference type="OrthoDB" id="2406834at2759"/>
<dbReference type="InterPro" id="IPR036249">
    <property type="entry name" value="Thioredoxin-like_sf"/>
</dbReference>
<organism evidence="5 6">
    <name type="scientific">Fusarium gaditjirri</name>
    <dbReference type="NCBI Taxonomy" id="282569"/>
    <lineage>
        <taxon>Eukaryota</taxon>
        <taxon>Fungi</taxon>
        <taxon>Dikarya</taxon>
        <taxon>Ascomycota</taxon>
        <taxon>Pezizomycotina</taxon>
        <taxon>Sordariomycetes</taxon>
        <taxon>Hypocreomycetidae</taxon>
        <taxon>Hypocreales</taxon>
        <taxon>Nectriaceae</taxon>
        <taxon>Fusarium</taxon>
        <taxon>Fusarium nisikadoi species complex</taxon>
    </lineage>
</organism>
<gene>
    <name evidence="5" type="ORF">FGADI_6188</name>
</gene>
<feature type="domain" description="GST N-terminal" evidence="3">
    <location>
        <begin position="4"/>
        <end position="85"/>
    </location>
</feature>